<sequence length="63" mass="6160">MKVTVPVGVPEPGGSAVTVAHTVTDSPQTEGLGVAVTVVVVVLGVTNRAMAPVEGAKQGPSPL</sequence>
<accession>A0A1E7K3R2</accession>
<organism evidence="1 2">
    <name type="scientific">Streptomyces qinglanensis</name>
    <dbReference type="NCBI Taxonomy" id="943816"/>
    <lineage>
        <taxon>Bacteria</taxon>
        <taxon>Bacillati</taxon>
        <taxon>Actinomycetota</taxon>
        <taxon>Actinomycetes</taxon>
        <taxon>Kitasatosporales</taxon>
        <taxon>Streptomycetaceae</taxon>
        <taxon>Streptomyces</taxon>
    </lineage>
</organism>
<gene>
    <name evidence="1" type="ORF">AN217_12880</name>
</gene>
<name>A0A1E7K3R2_9ACTN</name>
<reference evidence="1 2" key="1">
    <citation type="journal article" date="2016" name="Front. Microbiol.">
        <title>Comparative Genomics Analysis of Streptomyces Species Reveals Their Adaptation to the Marine Environment and Their Diversity at the Genomic Level.</title>
        <authorList>
            <person name="Tian X."/>
            <person name="Zhang Z."/>
            <person name="Yang T."/>
            <person name="Chen M."/>
            <person name="Li J."/>
            <person name="Chen F."/>
            <person name="Yang J."/>
            <person name="Li W."/>
            <person name="Zhang B."/>
            <person name="Zhang Z."/>
            <person name="Wu J."/>
            <person name="Zhang C."/>
            <person name="Long L."/>
            <person name="Xiao J."/>
        </authorList>
    </citation>
    <scope>NUCLEOTIDE SEQUENCE [LARGE SCALE GENOMIC DNA]</scope>
    <source>
        <strain evidence="1 2">SCSIO M10379</strain>
    </source>
</reference>
<dbReference type="Proteomes" id="UP000175829">
    <property type="component" value="Unassembled WGS sequence"/>
</dbReference>
<evidence type="ECO:0000313" key="1">
    <source>
        <dbReference type="EMBL" id="OEU98561.1"/>
    </source>
</evidence>
<comment type="caution">
    <text evidence="1">The sequence shown here is derived from an EMBL/GenBank/DDBJ whole genome shotgun (WGS) entry which is preliminary data.</text>
</comment>
<dbReference type="AlphaFoldDB" id="A0A1E7K3R2"/>
<evidence type="ECO:0000313" key="2">
    <source>
        <dbReference type="Proteomes" id="UP000175829"/>
    </source>
</evidence>
<protein>
    <submittedName>
        <fullName evidence="1">Uncharacterized protein</fullName>
    </submittedName>
</protein>
<dbReference type="EMBL" id="LJGV01000022">
    <property type="protein sequence ID" value="OEU98561.1"/>
    <property type="molecule type" value="Genomic_DNA"/>
</dbReference>
<proteinExistence type="predicted"/>